<comment type="caution">
    <text evidence="6">The sequence shown here is derived from an EMBL/GenBank/DDBJ whole genome shotgun (WGS) entry which is preliminary data.</text>
</comment>
<sequence>MVTAFCFQPSIAPGKCWPFQGSWGHMVTWLPEQLWPTALTVWHISEVVSPSREVSSAPKESAVSGVDEATAETLPGTFTYDMGTEIAQTFHVQVPQEL</sequence>
<feature type="non-terminal residue" evidence="6">
    <location>
        <position position="1"/>
    </location>
</feature>
<dbReference type="Proteomes" id="UP000538472">
    <property type="component" value="Unassembled WGS sequence"/>
</dbReference>
<dbReference type="EMBL" id="VWZB01002887">
    <property type="protein sequence ID" value="NXF40689.1"/>
    <property type="molecule type" value="Genomic_DNA"/>
</dbReference>
<accession>A0A7K8TEK3</accession>
<protein>
    <submittedName>
        <fullName evidence="6">SUN2 protein</fullName>
    </submittedName>
</protein>
<dbReference type="InterPro" id="IPR045119">
    <property type="entry name" value="SUN1-5"/>
</dbReference>
<dbReference type="PANTHER" id="PTHR12911">
    <property type="entry name" value="SAD1/UNC-84-LIKE PROTEIN-RELATED"/>
    <property type="match status" value="1"/>
</dbReference>
<dbReference type="AlphaFoldDB" id="A0A7K8TEK3"/>
<name>A0A7K8TEK3_9AVES</name>
<reference evidence="6 7" key="1">
    <citation type="submission" date="2019-09" db="EMBL/GenBank/DDBJ databases">
        <title>Bird 10,000 Genomes (B10K) Project - Family phase.</title>
        <authorList>
            <person name="Zhang G."/>
        </authorList>
    </citation>
    <scope>NUCLEOTIDE SEQUENCE [LARGE SCALE GENOMIC DNA]</scope>
    <source>
        <strain evidence="6">B10K-CU-031-10</strain>
        <tissue evidence="6">Muscle</tissue>
    </source>
</reference>
<evidence type="ECO:0000259" key="5">
    <source>
        <dbReference type="PROSITE" id="PS51469"/>
    </source>
</evidence>
<dbReference type="GO" id="GO:0005637">
    <property type="term" value="C:nuclear inner membrane"/>
    <property type="evidence" value="ECO:0007669"/>
    <property type="project" value="UniProtKB-SubCell"/>
</dbReference>
<dbReference type="PANTHER" id="PTHR12911:SF24">
    <property type="entry name" value="SUN DOMAIN-CONTAINING PROTEIN 3"/>
    <property type="match status" value="1"/>
</dbReference>
<dbReference type="GO" id="GO:0043495">
    <property type="term" value="F:protein-membrane adaptor activity"/>
    <property type="evidence" value="ECO:0007669"/>
    <property type="project" value="TreeGrafter"/>
</dbReference>
<evidence type="ECO:0000313" key="6">
    <source>
        <dbReference type="EMBL" id="NXF40689.1"/>
    </source>
</evidence>
<dbReference type="InterPro" id="IPR012919">
    <property type="entry name" value="SUN_dom"/>
</dbReference>
<comment type="subcellular location">
    <subcellularLocation>
        <location evidence="1">Nucleus inner membrane</location>
    </subcellularLocation>
</comment>
<gene>
    <name evidence="6" type="primary">Sun2_1</name>
    <name evidence="6" type="ORF">NYCBRA_R02548</name>
</gene>
<organism evidence="6 7">
    <name type="scientific">Nyctibius bracteatus</name>
    <name type="common">Rufous potoo</name>
    <dbReference type="NCBI Taxonomy" id="48426"/>
    <lineage>
        <taxon>Eukaryota</taxon>
        <taxon>Metazoa</taxon>
        <taxon>Chordata</taxon>
        <taxon>Craniata</taxon>
        <taxon>Vertebrata</taxon>
        <taxon>Euteleostomi</taxon>
        <taxon>Archelosauria</taxon>
        <taxon>Archosauria</taxon>
        <taxon>Dinosauria</taxon>
        <taxon>Saurischia</taxon>
        <taxon>Theropoda</taxon>
        <taxon>Coelurosauria</taxon>
        <taxon>Aves</taxon>
        <taxon>Neognathae</taxon>
        <taxon>Neoaves</taxon>
        <taxon>Strisores</taxon>
        <taxon>Caprimulgiformes</taxon>
        <taxon>Nyctibiidae</taxon>
        <taxon>Nyctibius</taxon>
    </lineage>
</organism>
<evidence type="ECO:0000256" key="2">
    <source>
        <dbReference type="ARBA" id="ARBA00022692"/>
    </source>
</evidence>
<feature type="non-terminal residue" evidence="6">
    <location>
        <position position="98"/>
    </location>
</feature>
<dbReference type="Pfam" id="PF07738">
    <property type="entry name" value="Sad1_UNC"/>
    <property type="match status" value="1"/>
</dbReference>
<dbReference type="GO" id="GO:0034993">
    <property type="term" value="C:meiotic nuclear membrane microtubule tethering complex"/>
    <property type="evidence" value="ECO:0007669"/>
    <property type="project" value="TreeGrafter"/>
</dbReference>
<feature type="domain" description="SUN" evidence="5">
    <location>
        <begin position="1"/>
        <end position="98"/>
    </location>
</feature>
<evidence type="ECO:0000256" key="3">
    <source>
        <dbReference type="ARBA" id="ARBA00022989"/>
    </source>
</evidence>
<dbReference type="Gene3D" id="2.60.120.260">
    <property type="entry name" value="Galactose-binding domain-like"/>
    <property type="match status" value="1"/>
</dbReference>
<keyword evidence="2" id="KW-0812">Transmembrane</keyword>
<keyword evidence="7" id="KW-1185">Reference proteome</keyword>
<dbReference type="PROSITE" id="PS51469">
    <property type="entry name" value="SUN"/>
    <property type="match status" value="1"/>
</dbReference>
<evidence type="ECO:0000313" key="7">
    <source>
        <dbReference type="Proteomes" id="UP000538472"/>
    </source>
</evidence>
<evidence type="ECO:0000256" key="4">
    <source>
        <dbReference type="ARBA" id="ARBA00023136"/>
    </source>
</evidence>
<keyword evidence="3" id="KW-1133">Transmembrane helix</keyword>
<evidence type="ECO:0000256" key="1">
    <source>
        <dbReference type="ARBA" id="ARBA00004540"/>
    </source>
</evidence>
<keyword evidence="4" id="KW-0472">Membrane</keyword>
<proteinExistence type="predicted"/>